<proteinExistence type="predicted"/>
<comment type="caution">
    <text evidence="2">The sequence shown here is derived from an EMBL/GenBank/DDBJ whole genome shotgun (WGS) entry which is preliminary data.</text>
</comment>
<dbReference type="InterPro" id="IPR016181">
    <property type="entry name" value="Acyl_CoA_acyltransferase"/>
</dbReference>
<protein>
    <recommendedName>
        <fullName evidence="1">N-acetyltransferase domain-containing protein</fullName>
    </recommendedName>
</protein>
<dbReference type="Pfam" id="PF13302">
    <property type="entry name" value="Acetyltransf_3"/>
    <property type="match status" value="1"/>
</dbReference>
<dbReference type="GO" id="GO:0016747">
    <property type="term" value="F:acyltransferase activity, transferring groups other than amino-acyl groups"/>
    <property type="evidence" value="ECO:0007669"/>
    <property type="project" value="InterPro"/>
</dbReference>
<accession>A0AAD5SQT1</accession>
<dbReference type="Gene3D" id="3.40.630.30">
    <property type="match status" value="1"/>
</dbReference>
<sequence>MTQDPRFFTHDWRMTIPGPGTIKFVLSPITPASLSSFVTIYNEPATPEEHARLVASSIKRRVEVKTTGKLLVAMLYMATDVHRMEPLGHGAIARVTPDGTVPSVGNIGIKLLPAARGCGAGTAFLRALLRLSCDVVVDQVEIATMHHNTAMRAVAKKVGLNETLEVKYSSGGEGEIIADVIYFNIDREAYRNVEMELLFGDEIIWD</sequence>
<keyword evidence="3" id="KW-1185">Reference proteome</keyword>
<organism evidence="2 3">
    <name type="scientific">Physocladia obscura</name>
    <dbReference type="NCBI Taxonomy" id="109957"/>
    <lineage>
        <taxon>Eukaryota</taxon>
        <taxon>Fungi</taxon>
        <taxon>Fungi incertae sedis</taxon>
        <taxon>Chytridiomycota</taxon>
        <taxon>Chytridiomycota incertae sedis</taxon>
        <taxon>Chytridiomycetes</taxon>
        <taxon>Chytridiales</taxon>
        <taxon>Chytriomycetaceae</taxon>
        <taxon>Physocladia</taxon>
    </lineage>
</organism>
<dbReference type="EMBL" id="JADGJH010003297">
    <property type="protein sequence ID" value="KAJ3092016.1"/>
    <property type="molecule type" value="Genomic_DNA"/>
</dbReference>
<gene>
    <name evidence="2" type="ORF">HK100_007041</name>
</gene>
<evidence type="ECO:0000259" key="1">
    <source>
        <dbReference type="Pfam" id="PF13302"/>
    </source>
</evidence>
<dbReference type="SUPFAM" id="SSF55729">
    <property type="entry name" value="Acyl-CoA N-acyltransferases (Nat)"/>
    <property type="match status" value="1"/>
</dbReference>
<name>A0AAD5SQT1_9FUNG</name>
<dbReference type="InterPro" id="IPR000182">
    <property type="entry name" value="GNAT_dom"/>
</dbReference>
<feature type="domain" description="N-acetyltransferase" evidence="1">
    <location>
        <begin position="40"/>
        <end position="160"/>
    </location>
</feature>
<evidence type="ECO:0000313" key="3">
    <source>
        <dbReference type="Proteomes" id="UP001211907"/>
    </source>
</evidence>
<dbReference type="Proteomes" id="UP001211907">
    <property type="component" value="Unassembled WGS sequence"/>
</dbReference>
<dbReference type="AlphaFoldDB" id="A0AAD5SQT1"/>
<evidence type="ECO:0000313" key="2">
    <source>
        <dbReference type="EMBL" id="KAJ3092016.1"/>
    </source>
</evidence>
<reference evidence="2" key="1">
    <citation type="submission" date="2020-05" db="EMBL/GenBank/DDBJ databases">
        <title>Phylogenomic resolution of chytrid fungi.</title>
        <authorList>
            <person name="Stajich J.E."/>
            <person name="Amses K."/>
            <person name="Simmons R."/>
            <person name="Seto K."/>
            <person name="Myers J."/>
            <person name="Bonds A."/>
            <person name="Quandt C.A."/>
            <person name="Barry K."/>
            <person name="Liu P."/>
            <person name="Grigoriev I."/>
            <person name="Longcore J.E."/>
            <person name="James T.Y."/>
        </authorList>
    </citation>
    <scope>NUCLEOTIDE SEQUENCE</scope>
    <source>
        <strain evidence="2">JEL0513</strain>
    </source>
</reference>